<proteinExistence type="predicted"/>
<dbReference type="SMART" id="SM00184">
    <property type="entry name" value="RING"/>
    <property type="match status" value="1"/>
</dbReference>
<dbReference type="InterPro" id="IPR050143">
    <property type="entry name" value="TRIM/RBCC"/>
</dbReference>
<dbReference type="EMBL" id="JADNYJ010000036">
    <property type="protein sequence ID" value="KAF8902408.1"/>
    <property type="molecule type" value="Genomic_DNA"/>
</dbReference>
<reference evidence="7" key="1">
    <citation type="submission" date="2020-11" db="EMBL/GenBank/DDBJ databases">
        <authorList>
            <consortium name="DOE Joint Genome Institute"/>
            <person name="Ahrendt S."/>
            <person name="Riley R."/>
            <person name="Andreopoulos W."/>
            <person name="LaButti K."/>
            <person name="Pangilinan J."/>
            <person name="Ruiz-duenas F.J."/>
            <person name="Barrasa J.M."/>
            <person name="Sanchez-Garcia M."/>
            <person name="Camarero S."/>
            <person name="Miyauchi S."/>
            <person name="Serrano A."/>
            <person name="Linde D."/>
            <person name="Babiker R."/>
            <person name="Drula E."/>
            <person name="Ayuso-Fernandez I."/>
            <person name="Pacheco R."/>
            <person name="Padilla G."/>
            <person name="Ferreira P."/>
            <person name="Barriuso J."/>
            <person name="Kellner H."/>
            <person name="Castanera R."/>
            <person name="Alfaro M."/>
            <person name="Ramirez L."/>
            <person name="Pisabarro A.G."/>
            <person name="Kuo A."/>
            <person name="Tritt A."/>
            <person name="Lipzen A."/>
            <person name="He G."/>
            <person name="Yan M."/>
            <person name="Ng V."/>
            <person name="Cullen D."/>
            <person name="Martin F."/>
            <person name="Rosso M.-N."/>
            <person name="Henrissat B."/>
            <person name="Hibbett D."/>
            <person name="Martinez A.T."/>
            <person name="Grigoriev I.V."/>
        </authorList>
    </citation>
    <scope>NUCLEOTIDE SEQUENCE</scope>
    <source>
        <strain evidence="7">AH 44721</strain>
    </source>
</reference>
<dbReference type="OrthoDB" id="6270329at2759"/>
<evidence type="ECO:0000256" key="5">
    <source>
        <dbReference type="SAM" id="Coils"/>
    </source>
</evidence>
<organism evidence="7 8">
    <name type="scientific">Gymnopilus junonius</name>
    <name type="common">Spectacular rustgill mushroom</name>
    <name type="synonym">Gymnopilus spectabilis subsp. junonius</name>
    <dbReference type="NCBI Taxonomy" id="109634"/>
    <lineage>
        <taxon>Eukaryota</taxon>
        <taxon>Fungi</taxon>
        <taxon>Dikarya</taxon>
        <taxon>Basidiomycota</taxon>
        <taxon>Agaricomycotina</taxon>
        <taxon>Agaricomycetes</taxon>
        <taxon>Agaricomycetidae</taxon>
        <taxon>Agaricales</taxon>
        <taxon>Agaricineae</taxon>
        <taxon>Hymenogastraceae</taxon>
        <taxon>Gymnopilus</taxon>
    </lineage>
</organism>
<keyword evidence="3" id="KW-0862">Zinc</keyword>
<dbReference type="Pfam" id="PF13445">
    <property type="entry name" value="zf-RING_UBOX"/>
    <property type="match status" value="1"/>
</dbReference>
<keyword evidence="1" id="KW-0479">Metal-binding</keyword>
<keyword evidence="5" id="KW-0175">Coiled coil</keyword>
<evidence type="ECO:0000256" key="1">
    <source>
        <dbReference type="ARBA" id="ARBA00022723"/>
    </source>
</evidence>
<dbReference type="InterPro" id="IPR027370">
    <property type="entry name" value="Znf-RING_euk"/>
</dbReference>
<evidence type="ECO:0000256" key="4">
    <source>
        <dbReference type="PROSITE-ProRule" id="PRU00175"/>
    </source>
</evidence>
<dbReference type="InterPro" id="IPR001841">
    <property type="entry name" value="Znf_RING"/>
</dbReference>
<keyword evidence="8" id="KW-1185">Reference proteome</keyword>
<dbReference type="InterPro" id="IPR017907">
    <property type="entry name" value="Znf_RING_CS"/>
</dbReference>
<dbReference type="InterPro" id="IPR013083">
    <property type="entry name" value="Znf_RING/FYVE/PHD"/>
</dbReference>
<keyword evidence="2 4" id="KW-0863">Zinc-finger</keyword>
<gene>
    <name evidence="7" type="ORF">CPB84DRAFT_1961626</name>
</gene>
<dbReference type="PROSITE" id="PS50089">
    <property type="entry name" value="ZF_RING_2"/>
    <property type="match status" value="1"/>
</dbReference>
<dbReference type="PROSITE" id="PS00518">
    <property type="entry name" value="ZF_RING_1"/>
    <property type="match status" value="1"/>
</dbReference>
<dbReference type="PANTHER" id="PTHR24103">
    <property type="entry name" value="E3 UBIQUITIN-PROTEIN LIGASE TRIM"/>
    <property type="match status" value="1"/>
</dbReference>
<sequence length="262" mass="30009">MVAQCPICLSSKFKEPVCTPCGHVYCKECLVEHVNVPTNRGLTSNCPECRSEFHLSTPDLAYLPEKYHPFVQPAVRRIYAEMSPDAALQKKLKQVEKTLMMRNKTEELLMKKCEGLSAAIDAHRKGERDAVAEAEELEERLDELQFERDDTVARLNGRCYELEQANSSLLKEKKTWNLRLDALQKRLDESEATQRLWERALKQRAVPDSPSTPVSAEQFYIPSTRGDRLLKPLPRRRLLRTRDEDPSSVSLASVKRARISDV</sequence>
<evidence type="ECO:0000256" key="3">
    <source>
        <dbReference type="ARBA" id="ARBA00022833"/>
    </source>
</evidence>
<dbReference type="GO" id="GO:0008270">
    <property type="term" value="F:zinc ion binding"/>
    <property type="evidence" value="ECO:0007669"/>
    <property type="project" value="UniProtKB-KW"/>
</dbReference>
<dbReference type="Proteomes" id="UP000724874">
    <property type="component" value="Unassembled WGS sequence"/>
</dbReference>
<feature type="domain" description="RING-type" evidence="6">
    <location>
        <begin position="5"/>
        <end position="50"/>
    </location>
</feature>
<evidence type="ECO:0000313" key="7">
    <source>
        <dbReference type="EMBL" id="KAF8902408.1"/>
    </source>
</evidence>
<name>A0A9P5NQ05_GYMJU</name>
<evidence type="ECO:0000259" key="6">
    <source>
        <dbReference type="PROSITE" id="PS50089"/>
    </source>
</evidence>
<accession>A0A9P5NQ05</accession>
<protein>
    <recommendedName>
        <fullName evidence="6">RING-type domain-containing protein</fullName>
    </recommendedName>
</protein>
<feature type="coiled-coil region" evidence="5">
    <location>
        <begin position="120"/>
        <end position="200"/>
    </location>
</feature>
<evidence type="ECO:0000313" key="8">
    <source>
        <dbReference type="Proteomes" id="UP000724874"/>
    </source>
</evidence>
<evidence type="ECO:0000256" key="2">
    <source>
        <dbReference type="ARBA" id="ARBA00022771"/>
    </source>
</evidence>
<dbReference type="AlphaFoldDB" id="A0A9P5NQ05"/>
<comment type="caution">
    <text evidence="7">The sequence shown here is derived from an EMBL/GenBank/DDBJ whole genome shotgun (WGS) entry which is preliminary data.</text>
</comment>
<dbReference type="Gene3D" id="3.30.40.10">
    <property type="entry name" value="Zinc/RING finger domain, C3HC4 (zinc finger)"/>
    <property type="match status" value="1"/>
</dbReference>
<dbReference type="SUPFAM" id="SSF57850">
    <property type="entry name" value="RING/U-box"/>
    <property type="match status" value="1"/>
</dbReference>